<evidence type="ECO:0000256" key="2">
    <source>
        <dbReference type="ARBA" id="ARBA00006171"/>
    </source>
</evidence>
<dbReference type="InterPro" id="IPR006439">
    <property type="entry name" value="HAD-SF_hydro_IA"/>
</dbReference>
<evidence type="ECO:0000313" key="6">
    <source>
        <dbReference type="Proteomes" id="UP000029577"/>
    </source>
</evidence>
<dbReference type="SFLD" id="SFLDG01129">
    <property type="entry name" value="C1.5:_HAD__Beta-PGM__Phosphata"/>
    <property type="match status" value="1"/>
</dbReference>
<dbReference type="InterPro" id="IPR023198">
    <property type="entry name" value="PGP-like_dom2"/>
</dbReference>
<evidence type="ECO:0000256" key="1">
    <source>
        <dbReference type="ARBA" id="ARBA00001946"/>
    </source>
</evidence>
<dbReference type="OrthoDB" id="9782449at2"/>
<comment type="cofactor">
    <cofactor evidence="1">
        <name>Mg(2+)</name>
        <dbReference type="ChEBI" id="CHEBI:18420"/>
    </cofactor>
</comment>
<evidence type="ECO:0000313" key="5">
    <source>
        <dbReference type="EMBL" id="KGD74885.1"/>
    </source>
</evidence>
<dbReference type="RefSeq" id="WP_038017945.1">
    <property type="nucleotide sequence ID" value="NZ_JPKR02000004.1"/>
</dbReference>
<dbReference type="Proteomes" id="UP000029577">
    <property type="component" value="Unassembled WGS sequence"/>
</dbReference>
<protein>
    <submittedName>
        <fullName evidence="5">HAD family hydrolase</fullName>
    </submittedName>
</protein>
<dbReference type="InterPro" id="IPR051600">
    <property type="entry name" value="Beta-PGM-like"/>
</dbReference>
<comment type="caution">
    <text evidence="5">The sequence shown here is derived from an EMBL/GenBank/DDBJ whole genome shotgun (WGS) entry which is preliminary data.</text>
</comment>
<dbReference type="GO" id="GO:0046872">
    <property type="term" value="F:metal ion binding"/>
    <property type="evidence" value="ECO:0007669"/>
    <property type="project" value="UniProtKB-KW"/>
</dbReference>
<dbReference type="PANTHER" id="PTHR46193">
    <property type="entry name" value="6-PHOSPHOGLUCONATE PHOSPHATASE"/>
    <property type="match status" value="1"/>
</dbReference>
<sequence>MSNKIQAIIFDMDGVLIDARDWHYDALNQALALFGIEIARHEHLSKFDGLPTRDKLSILSEEKGLPPALHGFINQLKQKYTLDIVCRHCRPVFHHEFALSRLRYEGYRLAVASNSIRDSIGMMLSRACLLDNFEFFLSNQDVTRGKPAPEIYQKAIARLGLLPHQCLVVEDNENGIRAATASGAYVMKVAGVSEVNYGNIKNYIRTIEGHSQ</sequence>
<reference evidence="5" key="1">
    <citation type="submission" date="2014-12" db="EMBL/GenBank/DDBJ databases">
        <title>The draft genome of the Tatumella morbirosei type strain, LMG23360T isolated from pineapple rot.</title>
        <authorList>
            <person name="Smits T.H."/>
            <person name="Palmer M."/>
            <person name="Venter S.N."/>
            <person name="Duffy B."/>
            <person name="Steenkamp E.T."/>
            <person name="Chan W.Y."/>
            <person name="Coutinho T.A."/>
            <person name="Coetzee M.P."/>
            <person name="De Maayer P."/>
        </authorList>
    </citation>
    <scope>NUCLEOTIDE SEQUENCE [LARGE SCALE GENOMIC DNA]</scope>
    <source>
        <strain evidence="5">LMG 23360</strain>
    </source>
</reference>
<dbReference type="SFLD" id="SFLDG01135">
    <property type="entry name" value="C1.5.6:_HAD__Beta-PGM__Phospha"/>
    <property type="match status" value="1"/>
</dbReference>
<dbReference type="AlphaFoldDB" id="A0A095VJR9"/>
<name>A0A095VJR9_9GAMM</name>
<comment type="similarity">
    <text evidence="2">Belongs to the HAD-like hydrolase superfamily. CbbY/CbbZ/Gph/YieH family.</text>
</comment>
<evidence type="ECO:0000256" key="4">
    <source>
        <dbReference type="ARBA" id="ARBA00022842"/>
    </source>
</evidence>
<dbReference type="Gene3D" id="1.10.150.240">
    <property type="entry name" value="Putative phosphatase, domain 2"/>
    <property type="match status" value="1"/>
</dbReference>
<organism evidence="5 6">
    <name type="scientific">Tatumella morbirosei</name>
    <dbReference type="NCBI Taxonomy" id="642227"/>
    <lineage>
        <taxon>Bacteria</taxon>
        <taxon>Pseudomonadati</taxon>
        <taxon>Pseudomonadota</taxon>
        <taxon>Gammaproteobacteria</taxon>
        <taxon>Enterobacterales</taxon>
        <taxon>Erwiniaceae</taxon>
        <taxon>Tatumella</taxon>
    </lineage>
</organism>
<dbReference type="GO" id="GO:0016787">
    <property type="term" value="F:hydrolase activity"/>
    <property type="evidence" value="ECO:0007669"/>
    <property type="project" value="UniProtKB-KW"/>
</dbReference>
<keyword evidence="6" id="KW-1185">Reference proteome</keyword>
<dbReference type="SFLD" id="SFLDS00003">
    <property type="entry name" value="Haloacid_Dehalogenase"/>
    <property type="match status" value="1"/>
</dbReference>
<keyword evidence="5" id="KW-0378">Hydrolase</keyword>
<dbReference type="NCBIfam" id="TIGR01509">
    <property type="entry name" value="HAD-SF-IA-v3"/>
    <property type="match status" value="1"/>
</dbReference>
<dbReference type="eggNOG" id="COG0637">
    <property type="taxonomic scope" value="Bacteria"/>
</dbReference>
<dbReference type="EMBL" id="JPKR02000004">
    <property type="protein sequence ID" value="KGD74885.1"/>
    <property type="molecule type" value="Genomic_DNA"/>
</dbReference>
<dbReference type="PANTHER" id="PTHR46193:SF9">
    <property type="entry name" value="HALOACID DEHALOGENASE-LIKE HYDROLASE DOMAIN-CONTAINING PROTEIN SGPP"/>
    <property type="match status" value="1"/>
</dbReference>
<dbReference type="Pfam" id="PF13419">
    <property type="entry name" value="HAD_2"/>
    <property type="match status" value="1"/>
</dbReference>
<evidence type="ECO:0000256" key="3">
    <source>
        <dbReference type="ARBA" id="ARBA00022723"/>
    </source>
</evidence>
<gene>
    <name evidence="5" type="ORF">HA49_06225</name>
</gene>
<proteinExistence type="inferred from homology"/>
<dbReference type="Gene3D" id="3.40.50.1000">
    <property type="entry name" value="HAD superfamily/HAD-like"/>
    <property type="match status" value="1"/>
</dbReference>
<dbReference type="PRINTS" id="PR00413">
    <property type="entry name" value="HADHALOGNASE"/>
</dbReference>
<dbReference type="STRING" id="642227.HA49_06225"/>
<dbReference type="InterPro" id="IPR023214">
    <property type="entry name" value="HAD_sf"/>
</dbReference>
<keyword evidence="3" id="KW-0479">Metal-binding</keyword>
<keyword evidence="4" id="KW-0460">Magnesium</keyword>
<dbReference type="SUPFAM" id="SSF56784">
    <property type="entry name" value="HAD-like"/>
    <property type="match status" value="1"/>
</dbReference>
<dbReference type="InterPro" id="IPR041492">
    <property type="entry name" value="HAD_2"/>
</dbReference>
<dbReference type="InterPro" id="IPR036412">
    <property type="entry name" value="HAD-like_sf"/>
</dbReference>
<accession>A0A095VJR9</accession>